<dbReference type="EMBL" id="CM031825">
    <property type="protein sequence ID" value="KAG6732425.1"/>
    <property type="molecule type" value="Genomic_DNA"/>
</dbReference>
<name>A0A922K6A0_CARIL</name>
<feature type="region of interest" description="Disordered" evidence="1">
    <location>
        <begin position="62"/>
        <end position="85"/>
    </location>
</feature>
<feature type="region of interest" description="Disordered" evidence="1">
    <location>
        <begin position="386"/>
        <end position="405"/>
    </location>
</feature>
<accession>A0A922K6A0</accession>
<dbReference type="PANTHER" id="PTHR26312">
    <property type="entry name" value="TETRATRICOPEPTIDE REPEAT PROTEIN 5"/>
    <property type="match status" value="1"/>
</dbReference>
<protein>
    <submittedName>
        <fullName evidence="2">Uncharacterized protein</fullName>
    </submittedName>
</protein>
<dbReference type="PANTHER" id="PTHR26312:SF217">
    <property type="entry name" value="N-ACETYLGLUCOSAMINE TRANSFERASE, OGT PROTEIN, PUTATIVE-RELATED"/>
    <property type="match status" value="1"/>
</dbReference>
<evidence type="ECO:0000256" key="1">
    <source>
        <dbReference type="SAM" id="MobiDB-lite"/>
    </source>
</evidence>
<evidence type="ECO:0000313" key="2">
    <source>
        <dbReference type="EMBL" id="KAG6732425.1"/>
    </source>
</evidence>
<sequence length="405" mass="45388">MLHSSPSFSIYHSGDEFQDLEGRDPSQEALERTITIGESLEAIGSGEFSFNKKSMSLIVEREEEKDEVVDGIQSGSVEEEANEPPSPPLYLATGLGIDTSGFGVGGGRGFDEFNLAVANFDDGGDVEEYCKRMVDEYPCHPLFLRKYAQVLQSKGDLQGAEEYYYRATLADPEDGEIMVLYAKLVWEHHHDQDRALSYFERAAQAAPQDSPVLAAYASFLWEIEDDKEEYEASQAHIQIEQEKRAEELEMSTSKEKVEIVSSSQHAPGLKIDVAGFPAAESSRGSNVEEYHKKMVEDNPNNPLFLRNYAQFPCQSKGDLQTAEEFYMRTILADPSDGEIMSQYAKLVWELYHDQDKALSYFERAVQASPGDSHVLAAYASFLWETEDEEDGDPRHGSDRALLIHG</sequence>
<feature type="compositionally biased region" description="Polar residues" evidence="1">
    <location>
        <begin position="1"/>
        <end position="10"/>
    </location>
</feature>
<dbReference type="Pfam" id="PF07720">
    <property type="entry name" value="TPR_3"/>
    <property type="match status" value="1"/>
</dbReference>
<comment type="caution">
    <text evidence="2">The sequence shown here is derived from an EMBL/GenBank/DDBJ whole genome shotgun (WGS) entry which is preliminary data.</text>
</comment>
<gene>
    <name evidence="2" type="ORF">I3842_01G177000</name>
</gene>
<reference evidence="2" key="1">
    <citation type="submission" date="2021-01" db="EMBL/GenBank/DDBJ databases">
        <authorList>
            <person name="Lovell J.T."/>
            <person name="Bentley N."/>
            <person name="Bhattarai G."/>
            <person name="Jenkins J.W."/>
            <person name="Sreedasyam A."/>
            <person name="Alarcon Y."/>
            <person name="Bock C."/>
            <person name="Boston L."/>
            <person name="Carlson J."/>
            <person name="Cervantes K."/>
            <person name="Clermont K."/>
            <person name="Krom N."/>
            <person name="Kubenka K."/>
            <person name="Mamidi S."/>
            <person name="Mattison C."/>
            <person name="Monteros M."/>
            <person name="Pisani C."/>
            <person name="Plott C."/>
            <person name="Rajasekar S."/>
            <person name="Rhein H.S."/>
            <person name="Rohla C."/>
            <person name="Song M."/>
            <person name="Hilaire R.S."/>
            <person name="Shu S."/>
            <person name="Wells L."/>
            <person name="Wang X."/>
            <person name="Webber J."/>
            <person name="Heerema R.J."/>
            <person name="Klein P."/>
            <person name="Conner P."/>
            <person name="Grauke L."/>
            <person name="Grimwood J."/>
            <person name="Schmutz J."/>
            <person name="Randall J.J."/>
        </authorList>
    </citation>
    <scope>NUCLEOTIDE SEQUENCE</scope>
    <source>
        <tissue evidence="2">Leaf</tissue>
    </source>
</reference>
<dbReference type="Proteomes" id="UP000811246">
    <property type="component" value="Chromosome 1"/>
</dbReference>
<dbReference type="InterPro" id="IPR011716">
    <property type="entry name" value="TPR-3"/>
</dbReference>
<evidence type="ECO:0000313" key="3">
    <source>
        <dbReference type="Proteomes" id="UP000811246"/>
    </source>
</evidence>
<feature type="region of interest" description="Disordered" evidence="1">
    <location>
        <begin position="1"/>
        <end position="28"/>
    </location>
</feature>
<proteinExistence type="predicted"/>
<organism evidence="2 3">
    <name type="scientific">Carya illinoinensis</name>
    <name type="common">Pecan</name>
    <dbReference type="NCBI Taxonomy" id="32201"/>
    <lineage>
        <taxon>Eukaryota</taxon>
        <taxon>Viridiplantae</taxon>
        <taxon>Streptophyta</taxon>
        <taxon>Embryophyta</taxon>
        <taxon>Tracheophyta</taxon>
        <taxon>Spermatophyta</taxon>
        <taxon>Magnoliopsida</taxon>
        <taxon>eudicotyledons</taxon>
        <taxon>Gunneridae</taxon>
        <taxon>Pentapetalae</taxon>
        <taxon>rosids</taxon>
        <taxon>fabids</taxon>
        <taxon>Fagales</taxon>
        <taxon>Juglandaceae</taxon>
        <taxon>Carya</taxon>
    </lineage>
</organism>
<dbReference type="AlphaFoldDB" id="A0A922K6A0"/>